<evidence type="ECO:0000313" key="1">
    <source>
        <dbReference type="EMBL" id="KAH3868022.1"/>
    </source>
</evidence>
<evidence type="ECO:0000313" key="2">
    <source>
        <dbReference type="Proteomes" id="UP000828390"/>
    </source>
</evidence>
<name>A0A9D4RIS7_DREPO</name>
<dbReference type="EMBL" id="JAIWYP010000002">
    <property type="protein sequence ID" value="KAH3868022.1"/>
    <property type="molecule type" value="Genomic_DNA"/>
</dbReference>
<reference evidence="1" key="2">
    <citation type="submission" date="2020-11" db="EMBL/GenBank/DDBJ databases">
        <authorList>
            <person name="McCartney M.A."/>
            <person name="Auch B."/>
            <person name="Kono T."/>
            <person name="Mallez S."/>
            <person name="Becker A."/>
            <person name="Gohl D.M."/>
            <person name="Silverstein K.A.T."/>
            <person name="Koren S."/>
            <person name="Bechman K.B."/>
            <person name="Herman A."/>
            <person name="Abrahante J.E."/>
            <person name="Garbe J."/>
        </authorList>
    </citation>
    <scope>NUCLEOTIDE SEQUENCE</scope>
    <source>
        <strain evidence="1">Duluth1</strain>
        <tissue evidence="1">Whole animal</tissue>
    </source>
</reference>
<dbReference type="AlphaFoldDB" id="A0A9D4RIS7"/>
<protein>
    <submittedName>
        <fullName evidence="1">Uncharacterized protein</fullName>
    </submittedName>
</protein>
<accession>A0A9D4RIS7</accession>
<comment type="caution">
    <text evidence="1">The sequence shown here is derived from an EMBL/GenBank/DDBJ whole genome shotgun (WGS) entry which is preliminary data.</text>
</comment>
<organism evidence="1 2">
    <name type="scientific">Dreissena polymorpha</name>
    <name type="common">Zebra mussel</name>
    <name type="synonym">Mytilus polymorpha</name>
    <dbReference type="NCBI Taxonomy" id="45954"/>
    <lineage>
        <taxon>Eukaryota</taxon>
        <taxon>Metazoa</taxon>
        <taxon>Spiralia</taxon>
        <taxon>Lophotrochozoa</taxon>
        <taxon>Mollusca</taxon>
        <taxon>Bivalvia</taxon>
        <taxon>Autobranchia</taxon>
        <taxon>Heteroconchia</taxon>
        <taxon>Euheterodonta</taxon>
        <taxon>Imparidentia</taxon>
        <taxon>Neoheterodontei</taxon>
        <taxon>Myida</taxon>
        <taxon>Dreissenoidea</taxon>
        <taxon>Dreissenidae</taxon>
        <taxon>Dreissena</taxon>
    </lineage>
</organism>
<proteinExistence type="predicted"/>
<keyword evidence="2" id="KW-1185">Reference proteome</keyword>
<reference evidence="1" key="1">
    <citation type="journal article" date="2019" name="bioRxiv">
        <title>The Genome of the Zebra Mussel, Dreissena polymorpha: A Resource for Invasive Species Research.</title>
        <authorList>
            <person name="McCartney M.A."/>
            <person name="Auch B."/>
            <person name="Kono T."/>
            <person name="Mallez S."/>
            <person name="Zhang Y."/>
            <person name="Obille A."/>
            <person name="Becker A."/>
            <person name="Abrahante J.E."/>
            <person name="Garbe J."/>
            <person name="Badalamenti J.P."/>
            <person name="Herman A."/>
            <person name="Mangelson H."/>
            <person name="Liachko I."/>
            <person name="Sullivan S."/>
            <person name="Sone E.D."/>
            <person name="Koren S."/>
            <person name="Silverstein K.A.T."/>
            <person name="Beckman K.B."/>
            <person name="Gohl D.M."/>
        </authorList>
    </citation>
    <scope>NUCLEOTIDE SEQUENCE</scope>
    <source>
        <strain evidence="1">Duluth1</strain>
        <tissue evidence="1">Whole animal</tissue>
    </source>
</reference>
<dbReference type="Proteomes" id="UP000828390">
    <property type="component" value="Unassembled WGS sequence"/>
</dbReference>
<gene>
    <name evidence="1" type="ORF">DPMN_031159</name>
</gene>
<sequence length="61" mass="6691">MLTISPHKAFRNLKWIIGRDSSKATRGGFKGILISTPPVNEMFCSKVLNVGDMLKSPANSE</sequence>